<dbReference type="FunFam" id="3.40.30.10:FF:000001">
    <property type="entry name" value="Thioredoxin"/>
    <property type="match status" value="1"/>
</dbReference>
<evidence type="ECO:0000256" key="2">
    <source>
        <dbReference type="ARBA" id="ARBA00022448"/>
    </source>
</evidence>
<dbReference type="AlphaFoldDB" id="A0AA49GTU7"/>
<evidence type="ECO:0000256" key="5">
    <source>
        <dbReference type="ARBA" id="ARBA00023284"/>
    </source>
</evidence>
<dbReference type="EMBL" id="CP120682">
    <property type="protein sequence ID" value="WKN38776.1"/>
    <property type="molecule type" value="Genomic_DNA"/>
</dbReference>
<dbReference type="GO" id="GO:0015035">
    <property type="term" value="F:protein-disulfide reductase activity"/>
    <property type="evidence" value="ECO:0007669"/>
    <property type="project" value="UniProtKB-UniRule"/>
</dbReference>
<dbReference type="CDD" id="cd02947">
    <property type="entry name" value="TRX_family"/>
    <property type="match status" value="1"/>
</dbReference>
<proteinExistence type="inferred from homology"/>
<dbReference type="Gene3D" id="1.25.40.10">
    <property type="entry name" value="Tetratricopeptide repeat domain"/>
    <property type="match status" value="1"/>
</dbReference>
<dbReference type="GO" id="GO:0006950">
    <property type="term" value="P:response to stress"/>
    <property type="evidence" value="ECO:0007669"/>
    <property type="project" value="UniProtKB-ARBA"/>
</dbReference>
<evidence type="ECO:0000256" key="3">
    <source>
        <dbReference type="ARBA" id="ARBA00022982"/>
    </source>
</evidence>
<dbReference type="GO" id="GO:0005737">
    <property type="term" value="C:cytoplasm"/>
    <property type="evidence" value="ECO:0007669"/>
    <property type="project" value="TreeGrafter"/>
</dbReference>
<keyword evidence="2" id="KW-0813">Transport</keyword>
<reference evidence="8" key="2">
    <citation type="journal article" date="2024" name="Antonie Van Leeuwenhoek">
        <title>Roseihalotalea indica gen. nov., sp. nov., a halophilic Bacteroidetes from mesopelagic Southwest Indian Ocean with higher carbohydrate metabolic potential.</title>
        <authorList>
            <person name="Chen B."/>
            <person name="Zhang M."/>
            <person name="Lin D."/>
            <person name="Ye J."/>
            <person name="Tang K."/>
        </authorList>
    </citation>
    <scope>NUCLEOTIDE SEQUENCE</scope>
    <source>
        <strain evidence="8">TK19036</strain>
    </source>
</reference>
<dbReference type="NCBIfam" id="TIGR01068">
    <property type="entry name" value="thioredoxin"/>
    <property type="match status" value="1"/>
</dbReference>
<evidence type="ECO:0000313" key="8">
    <source>
        <dbReference type="EMBL" id="WKN38776.1"/>
    </source>
</evidence>
<dbReference type="PROSITE" id="PS51352">
    <property type="entry name" value="THIOREDOXIN_2"/>
    <property type="match status" value="1"/>
</dbReference>
<dbReference type="InterPro" id="IPR013766">
    <property type="entry name" value="Thioredoxin_domain"/>
</dbReference>
<gene>
    <name evidence="8" type="primary">trxA</name>
    <name evidence="8" type="ORF">K4G66_08675</name>
</gene>
<dbReference type="Pfam" id="PF14561">
    <property type="entry name" value="TPR_20"/>
    <property type="match status" value="1"/>
</dbReference>
<evidence type="ECO:0000259" key="7">
    <source>
        <dbReference type="PROSITE" id="PS51352"/>
    </source>
</evidence>
<dbReference type="PANTHER" id="PTHR45663:SF11">
    <property type="entry name" value="GEO12009P1"/>
    <property type="match status" value="1"/>
</dbReference>
<keyword evidence="5" id="KW-0676">Redox-active center</keyword>
<dbReference type="SUPFAM" id="SSF52833">
    <property type="entry name" value="Thioredoxin-like"/>
    <property type="match status" value="1"/>
</dbReference>
<dbReference type="InterPro" id="IPR017937">
    <property type="entry name" value="Thioredoxin_CS"/>
</dbReference>
<dbReference type="InterPro" id="IPR005746">
    <property type="entry name" value="Thioredoxin"/>
</dbReference>
<comment type="similarity">
    <text evidence="1">Belongs to the thioredoxin family.</text>
</comment>
<dbReference type="Gene3D" id="3.40.30.10">
    <property type="entry name" value="Glutaredoxin"/>
    <property type="match status" value="1"/>
</dbReference>
<dbReference type="PANTHER" id="PTHR45663">
    <property type="entry name" value="GEO12009P1"/>
    <property type="match status" value="1"/>
</dbReference>
<feature type="domain" description="Thioredoxin" evidence="7">
    <location>
        <begin position="1"/>
        <end position="101"/>
    </location>
</feature>
<dbReference type="PRINTS" id="PR00421">
    <property type="entry name" value="THIOREDOXIN"/>
</dbReference>
<protein>
    <recommendedName>
        <fullName evidence="6">Thioredoxin</fullName>
    </recommendedName>
</protein>
<accession>A0AA49GTU7</accession>
<evidence type="ECO:0000256" key="1">
    <source>
        <dbReference type="ARBA" id="ARBA00008987"/>
    </source>
</evidence>
<evidence type="ECO:0000256" key="4">
    <source>
        <dbReference type="ARBA" id="ARBA00023157"/>
    </source>
</evidence>
<keyword evidence="3" id="KW-0249">Electron transport</keyword>
<organism evidence="8">
    <name type="scientific">Roseihalotalea indica</name>
    <dbReference type="NCBI Taxonomy" id="2867963"/>
    <lineage>
        <taxon>Bacteria</taxon>
        <taxon>Pseudomonadati</taxon>
        <taxon>Bacteroidota</taxon>
        <taxon>Cytophagia</taxon>
        <taxon>Cytophagales</taxon>
        <taxon>Catalimonadaceae</taxon>
        <taxon>Roseihalotalea</taxon>
    </lineage>
</organism>
<name>A0AA49GTU7_9BACT</name>
<reference evidence="8" key="1">
    <citation type="journal article" date="2023" name="Comput. Struct. Biotechnol. J.">
        <title>Discovery of a novel marine Bacteroidetes with a rich repertoire of carbohydrate-active enzymes.</title>
        <authorList>
            <person name="Chen B."/>
            <person name="Liu G."/>
            <person name="Chen Q."/>
            <person name="Wang H."/>
            <person name="Liu L."/>
            <person name="Tang K."/>
        </authorList>
    </citation>
    <scope>NUCLEOTIDE SEQUENCE</scope>
    <source>
        <strain evidence="8">TK19036</strain>
    </source>
</reference>
<dbReference type="Pfam" id="PF00085">
    <property type="entry name" value="Thioredoxin"/>
    <property type="match status" value="1"/>
</dbReference>
<dbReference type="PROSITE" id="PS00194">
    <property type="entry name" value="THIOREDOXIN_1"/>
    <property type="match status" value="1"/>
</dbReference>
<dbReference type="InterPro" id="IPR036249">
    <property type="entry name" value="Thioredoxin-like_sf"/>
</dbReference>
<sequence>MNFEQEVLTRSEQVPVVVDFWAPWCGPCQFLGPVIEELAEKAEGQWELVKVNTDENQEISANYGIRGIPAVKMFYRGEVIAEFTGALPKPQIQKWLDDRLPDERKEYLETYRKQLFTDQHTEATVKLEKFVEENPDIEEGRLWLAAASAGQHPERAKEVITETQKNLEMGEDVRSLADLMTCTAEGTPNVIEQIQKAQTALKESRFENALQALIQATVLDKTFCQELPRRATIALFRLMGTDHPLTKKYRKQFDMALY</sequence>
<dbReference type="InterPro" id="IPR011990">
    <property type="entry name" value="TPR-like_helical_dom_sf"/>
</dbReference>
<evidence type="ECO:0000256" key="6">
    <source>
        <dbReference type="NCBIfam" id="TIGR01068"/>
    </source>
</evidence>
<keyword evidence="4" id="KW-1015">Disulfide bond</keyword>